<dbReference type="OrthoDB" id="10038074at2759"/>
<dbReference type="PANTHER" id="PTHR37984">
    <property type="entry name" value="PROTEIN CBG26694"/>
    <property type="match status" value="1"/>
</dbReference>
<evidence type="ECO:0000259" key="1">
    <source>
        <dbReference type="PROSITE" id="PS50994"/>
    </source>
</evidence>
<reference evidence="3" key="1">
    <citation type="submission" date="2010-06" db="EMBL/GenBank/DDBJ databases">
        <authorList>
            <person name="Jiang H."/>
            <person name="Abraham K."/>
            <person name="Ali S."/>
            <person name="Alsbrooks S.L."/>
            <person name="Anim B.N."/>
            <person name="Anosike U.S."/>
            <person name="Attaway T."/>
            <person name="Bandaranaike D.P."/>
            <person name="Battles P.K."/>
            <person name="Bell S.N."/>
            <person name="Bell A.V."/>
            <person name="Beltran B."/>
            <person name="Bickham C."/>
            <person name="Bustamante Y."/>
            <person name="Caleb T."/>
            <person name="Canada A."/>
            <person name="Cardenas V."/>
            <person name="Carter K."/>
            <person name="Chacko J."/>
            <person name="Chandrabose M.N."/>
            <person name="Chavez D."/>
            <person name="Chavez A."/>
            <person name="Chen L."/>
            <person name="Chu H.-S."/>
            <person name="Claassen K.J."/>
            <person name="Cockrell R."/>
            <person name="Collins M."/>
            <person name="Cooper J.A."/>
            <person name="Cree A."/>
            <person name="Curry S.M."/>
            <person name="Da Y."/>
            <person name="Dao M.D."/>
            <person name="Das B."/>
            <person name="Davila M.-L."/>
            <person name="Davy-Carroll L."/>
            <person name="Denson S."/>
            <person name="Dinh H."/>
            <person name="Ebong V.E."/>
            <person name="Edwards J.R."/>
            <person name="Egan A."/>
            <person name="El-Daye J."/>
            <person name="Escobedo L."/>
            <person name="Fernandez S."/>
            <person name="Fernando P.R."/>
            <person name="Flagg N."/>
            <person name="Forbes L.D."/>
            <person name="Fowler R.G."/>
            <person name="Fu Q."/>
            <person name="Gabisi R.A."/>
            <person name="Ganer J."/>
            <person name="Garbino Pronczuk A."/>
            <person name="Garcia R.M."/>
            <person name="Garner T."/>
            <person name="Garrett T.E."/>
            <person name="Gonzalez D.A."/>
            <person name="Hamid H."/>
            <person name="Hawkins E.S."/>
            <person name="Hirani K."/>
            <person name="Hogues M.E."/>
            <person name="Hollins B."/>
            <person name="Hsiao C.-H."/>
            <person name="Jabil R."/>
            <person name="James M.L."/>
            <person name="Jhangiani S.N."/>
            <person name="Johnson B."/>
            <person name="Johnson Q."/>
            <person name="Joshi V."/>
            <person name="Kalu J.B."/>
            <person name="Kam C."/>
            <person name="Kashfia A."/>
            <person name="Keebler J."/>
            <person name="Kisamo H."/>
            <person name="Kovar C.L."/>
            <person name="Lago L.A."/>
            <person name="Lai C.-Y."/>
            <person name="Laidlaw J."/>
            <person name="Lara F."/>
            <person name="Le T.-K."/>
            <person name="Lee S.L."/>
            <person name="Legall F.H."/>
            <person name="Lemon S.J."/>
            <person name="Lewis L.R."/>
            <person name="Li B."/>
            <person name="Liu Y."/>
            <person name="Liu Y.-S."/>
            <person name="Lopez J."/>
            <person name="Lozado R.J."/>
            <person name="Lu J."/>
            <person name="Madu R.C."/>
            <person name="Maheshwari M."/>
            <person name="Maheshwari R."/>
            <person name="Malloy K."/>
            <person name="Martinez E."/>
            <person name="Mathew T."/>
            <person name="Mercado I.C."/>
            <person name="Mercado C."/>
            <person name="Meyer B."/>
            <person name="Montgomery K."/>
            <person name="Morgan M.B."/>
            <person name="Munidasa M."/>
            <person name="Nazareth L.V."/>
            <person name="Nelson J."/>
            <person name="Ng B.M."/>
            <person name="Nguyen N.B."/>
            <person name="Nguyen P.Q."/>
            <person name="Nguyen T."/>
            <person name="Obregon M."/>
            <person name="Okwuonu G.O."/>
            <person name="Onwere C.G."/>
            <person name="Orozco G."/>
            <person name="Parra A."/>
            <person name="Patel S."/>
            <person name="Patil S."/>
            <person name="Perez A."/>
            <person name="Perez Y."/>
            <person name="Pham C."/>
            <person name="Primus E.L."/>
            <person name="Pu L.-L."/>
            <person name="Puazo M."/>
            <person name="Qin X."/>
            <person name="Quiroz J.B."/>
            <person name="Reese J."/>
            <person name="Richards S."/>
            <person name="Rives C.M."/>
            <person name="Robberts R."/>
            <person name="Ruiz S.J."/>
            <person name="Ruiz M.J."/>
            <person name="Santibanez J."/>
            <person name="Schneider B.W."/>
            <person name="Sisson I."/>
            <person name="Smith M."/>
            <person name="Sodergren E."/>
            <person name="Song X.-Z."/>
            <person name="Song B.B."/>
            <person name="Summersgill H."/>
            <person name="Thelus R."/>
            <person name="Thornton R.D."/>
            <person name="Trejos Z.Y."/>
            <person name="Usmani K."/>
            <person name="Vattathil S."/>
            <person name="Villasana D."/>
            <person name="Walker D.L."/>
            <person name="Wang S."/>
            <person name="Wang K."/>
            <person name="White C.S."/>
            <person name="Williams A.C."/>
            <person name="Williamson J."/>
            <person name="Wilson K."/>
            <person name="Woghiren I.O."/>
            <person name="Woodworth J.R."/>
            <person name="Worley K.C."/>
            <person name="Wright R.A."/>
            <person name="Wu W."/>
            <person name="Young L."/>
            <person name="Zhang L."/>
            <person name="Zhang J."/>
            <person name="Zhu Y."/>
            <person name="Muzny D.M."/>
            <person name="Weinstock G."/>
            <person name="Gibbs R.A."/>
        </authorList>
    </citation>
    <scope>NUCLEOTIDE SEQUENCE [LARGE SCALE GENOMIC DNA]</scope>
    <source>
        <strain evidence="3">LSR1</strain>
    </source>
</reference>
<evidence type="ECO:0000313" key="2">
    <source>
        <dbReference type="EnsemblMetazoa" id="XP_029348215.1"/>
    </source>
</evidence>
<dbReference type="GO" id="GO:0015074">
    <property type="term" value="P:DNA integration"/>
    <property type="evidence" value="ECO:0007669"/>
    <property type="project" value="InterPro"/>
</dbReference>
<dbReference type="InterPro" id="IPR036397">
    <property type="entry name" value="RNaseH_sf"/>
</dbReference>
<dbReference type="RefSeq" id="XP_029348215.1">
    <property type="nucleotide sequence ID" value="XM_029492355.1"/>
</dbReference>
<dbReference type="GeneID" id="103308051"/>
<sequence length="299" mass="34432">MIFSELNSRCQLDLIDYQSQADGEYKFVLVYQDHLTKFCILKPLKSKRAEEVAYCLIDIFTVFGAPSVLQSDNGREFRNQTIDSLKEMWPELSIIHGKPRHSQSQGSVERANQDIENMIITWMKDNNTTKWSEGLRFIQFMKNKAFHRGIGRSPYEAMFGCSPKVGISSNTPGNILKVLNTDKSLNNKINKDLQKNNCKICKHIFMENEGNTEEELCQLCINKENISNKREEAKECLERQAKRMKLQSDMSHPPALQGCNVRVKIPDVDRSKCDPQSIIAIVLEKTTDGFYRLGNFFYL</sequence>
<name>A0A8R2NUA8_ACYPI</name>
<organism evidence="2 3">
    <name type="scientific">Acyrthosiphon pisum</name>
    <name type="common">Pea aphid</name>
    <dbReference type="NCBI Taxonomy" id="7029"/>
    <lineage>
        <taxon>Eukaryota</taxon>
        <taxon>Metazoa</taxon>
        <taxon>Ecdysozoa</taxon>
        <taxon>Arthropoda</taxon>
        <taxon>Hexapoda</taxon>
        <taxon>Insecta</taxon>
        <taxon>Pterygota</taxon>
        <taxon>Neoptera</taxon>
        <taxon>Paraneoptera</taxon>
        <taxon>Hemiptera</taxon>
        <taxon>Sternorrhyncha</taxon>
        <taxon>Aphidomorpha</taxon>
        <taxon>Aphidoidea</taxon>
        <taxon>Aphididae</taxon>
        <taxon>Macrosiphini</taxon>
        <taxon>Acyrthosiphon</taxon>
    </lineage>
</organism>
<dbReference type="EnsemblMetazoa" id="XM_029492355.1">
    <property type="protein sequence ID" value="XP_029348215.1"/>
    <property type="gene ID" value="LOC103308051"/>
</dbReference>
<protein>
    <recommendedName>
        <fullName evidence="1">Integrase catalytic domain-containing protein</fullName>
    </recommendedName>
</protein>
<keyword evidence="3" id="KW-1185">Reference proteome</keyword>
<reference evidence="2" key="2">
    <citation type="submission" date="2022-06" db="UniProtKB">
        <authorList>
            <consortium name="EnsemblMetazoa"/>
        </authorList>
    </citation>
    <scope>IDENTIFICATION</scope>
</reference>
<accession>A0A8R2NUA8</accession>
<dbReference type="SUPFAM" id="SSF53098">
    <property type="entry name" value="Ribonuclease H-like"/>
    <property type="match status" value="1"/>
</dbReference>
<proteinExistence type="predicted"/>
<dbReference type="Proteomes" id="UP000007819">
    <property type="component" value="Unassembled WGS sequence"/>
</dbReference>
<dbReference type="InterPro" id="IPR050951">
    <property type="entry name" value="Retrovirus_Pol_polyprotein"/>
</dbReference>
<dbReference type="AlphaFoldDB" id="A0A8R2NUA8"/>
<dbReference type="Gene3D" id="3.30.420.10">
    <property type="entry name" value="Ribonuclease H-like superfamily/Ribonuclease H"/>
    <property type="match status" value="1"/>
</dbReference>
<dbReference type="PROSITE" id="PS50994">
    <property type="entry name" value="INTEGRASE"/>
    <property type="match status" value="1"/>
</dbReference>
<dbReference type="PANTHER" id="PTHR37984:SF5">
    <property type="entry name" value="PROTEIN NYNRIN-LIKE"/>
    <property type="match status" value="1"/>
</dbReference>
<evidence type="ECO:0000313" key="3">
    <source>
        <dbReference type="Proteomes" id="UP000007819"/>
    </source>
</evidence>
<dbReference type="InterPro" id="IPR012337">
    <property type="entry name" value="RNaseH-like_sf"/>
</dbReference>
<dbReference type="InterPro" id="IPR001584">
    <property type="entry name" value="Integrase_cat-core"/>
</dbReference>
<dbReference type="GO" id="GO:0003676">
    <property type="term" value="F:nucleic acid binding"/>
    <property type="evidence" value="ECO:0007669"/>
    <property type="project" value="InterPro"/>
</dbReference>
<feature type="domain" description="Integrase catalytic" evidence="1">
    <location>
        <begin position="1"/>
        <end position="162"/>
    </location>
</feature>
<dbReference type="KEGG" id="api:103308051"/>